<protein>
    <submittedName>
        <fullName evidence="1">Uncharacterized protein</fullName>
    </submittedName>
</protein>
<gene>
    <name evidence="1" type="ORF">QTJ16_001080</name>
</gene>
<dbReference type="EMBL" id="JAUBYV010000001">
    <property type="protein sequence ID" value="KAK2630260.1"/>
    <property type="molecule type" value="Genomic_DNA"/>
</dbReference>
<evidence type="ECO:0000313" key="1">
    <source>
        <dbReference type="EMBL" id="KAK2630260.1"/>
    </source>
</evidence>
<dbReference type="InterPro" id="IPR008999">
    <property type="entry name" value="Actin-crosslinking"/>
</dbReference>
<accession>A0AAD9T839</accession>
<dbReference type="AlphaFoldDB" id="A0AAD9T839"/>
<reference evidence="1" key="1">
    <citation type="submission" date="2023-06" db="EMBL/GenBank/DDBJ databases">
        <title>Draft genome of Marssonina rosae.</title>
        <authorList>
            <person name="Cheng Q."/>
        </authorList>
    </citation>
    <scope>NUCLEOTIDE SEQUENCE</scope>
    <source>
        <strain evidence="1">R4</strain>
    </source>
</reference>
<dbReference type="PANTHER" id="PTHR39697:SF1">
    <property type="entry name" value="RICIN B LECTIN DOMAIN-CONTAINING PROTEIN"/>
    <property type="match status" value="1"/>
</dbReference>
<dbReference type="Proteomes" id="UP001285354">
    <property type="component" value="Unassembled WGS sequence"/>
</dbReference>
<evidence type="ECO:0000313" key="2">
    <source>
        <dbReference type="Proteomes" id="UP001285354"/>
    </source>
</evidence>
<dbReference type="SUPFAM" id="SSF50405">
    <property type="entry name" value="Actin-crosslinking proteins"/>
    <property type="match status" value="1"/>
</dbReference>
<name>A0AAD9T839_9HELO</name>
<keyword evidence="2" id="KW-1185">Reference proteome</keyword>
<proteinExistence type="predicted"/>
<dbReference type="PANTHER" id="PTHR39697">
    <property type="entry name" value="RICIN B LECTIN DOMAIN-CONTAINING PROTEIN-RELATED"/>
    <property type="match status" value="1"/>
</dbReference>
<comment type="caution">
    <text evidence="1">The sequence shown here is derived from an EMBL/GenBank/DDBJ whole genome shotgun (WGS) entry which is preliminary data.</text>
</comment>
<organism evidence="1 2">
    <name type="scientific">Diplocarpon rosae</name>
    <dbReference type="NCBI Taxonomy" id="946125"/>
    <lineage>
        <taxon>Eukaryota</taxon>
        <taxon>Fungi</taxon>
        <taxon>Dikarya</taxon>
        <taxon>Ascomycota</taxon>
        <taxon>Pezizomycotina</taxon>
        <taxon>Leotiomycetes</taxon>
        <taxon>Helotiales</taxon>
        <taxon>Drepanopezizaceae</taxon>
        <taxon>Diplocarpon</taxon>
    </lineage>
</organism>
<sequence length="190" mass="20836">MYISKLPRALSSMSLNMVEPSPEFDDSTVNGGVVTPPETVIDLPESNCPPAAVKDSSSVPWPGSTFIIRSASSGQVLTLDEGQLKLASPGGRGSIYWACVQGKGWLGFRNTVSGRYLGHCVEGRLRCAAGKQQGWENFCVRLTPEGGYVLLMTHHERLWYVGSIQHQGREKLAKVSERIQDAIVWEFVKV</sequence>